<name>A0A9W9ZRS2_9CNID</name>
<accession>A0A9W9ZRS2</accession>
<feature type="compositionally biased region" description="Low complexity" evidence="1">
    <location>
        <begin position="60"/>
        <end position="69"/>
    </location>
</feature>
<reference evidence="3" key="1">
    <citation type="submission" date="2023-01" db="EMBL/GenBank/DDBJ databases">
        <title>Genome assembly of the deep-sea coral Lophelia pertusa.</title>
        <authorList>
            <person name="Herrera S."/>
            <person name="Cordes E."/>
        </authorList>
    </citation>
    <scope>NUCLEOTIDE SEQUENCE</scope>
    <source>
        <strain evidence="3">USNM1676648</strain>
        <tissue evidence="3">Polyp</tissue>
    </source>
</reference>
<comment type="caution">
    <text evidence="3">The sequence shown here is derived from an EMBL/GenBank/DDBJ whole genome shotgun (WGS) entry which is preliminary data.</text>
</comment>
<dbReference type="Proteomes" id="UP001163046">
    <property type="component" value="Unassembled WGS sequence"/>
</dbReference>
<evidence type="ECO:0000256" key="1">
    <source>
        <dbReference type="SAM" id="MobiDB-lite"/>
    </source>
</evidence>
<evidence type="ECO:0000313" key="4">
    <source>
        <dbReference type="Proteomes" id="UP001163046"/>
    </source>
</evidence>
<keyword evidence="4" id="KW-1185">Reference proteome</keyword>
<sequence>MPPCCLHVSVVFVIFGVFLALFCLCLFCFYFFLNRIMPRSSRSTQKAAHSPGPLADPHTSRLTSTATSASVPSGFTSGFQIPPTMVQAIARAVLQAVVHSFTLYGVCPGRSDCQHSTYKCAYITCTATLDADATVQGSVASVIHSMSVCQEL</sequence>
<evidence type="ECO:0000256" key="2">
    <source>
        <dbReference type="SAM" id="Phobius"/>
    </source>
</evidence>
<evidence type="ECO:0000313" key="3">
    <source>
        <dbReference type="EMBL" id="KAJ7384819.1"/>
    </source>
</evidence>
<gene>
    <name evidence="3" type="ORF">OS493_019496</name>
</gene>
<keyword evidence="2" id="KW-1133">Transmembrane helix</keyword>
<feature type="transmembrane region" description="Helical" evidence="2">
    <location>
        <begin position="6"/>
        <end position="33"/>
    </location>
</feature>
<keyword evidence="2" id="KW-0812">Transmembrane</keyword>
<protein>
    <submittedName>
        <fullName evidence="3">Uncharacterized protein</fullName>
    </submittedName>
</protein>
<dbReference type="EMBL" id="MU825884">
    <property type="protein sequence ID" value="KAJ7384819.1"/>
    <property type="molecule type" value="Genomic_DNA"/>
</dbReference>
<keyword evidence="2" id="KW-0472">Membrane</keyword>
<organism evidence="3 4">
    <name type="scientific">Desmophyllum pertusum</name>
    <dbReference type="NCBI Taxonomy" id="174260"/>
    <lineage>
        <taxon>Eukaryota</taxon>
        <taxon>Metazoa</taxon>
        <taxon>Cnidaria</taxon>
        <taxon>Anthozoa</taxon>
        <taxon>Hexacorallia</taxon>
        <taxon>Scleractinia</taxon>
        <taxon>Caryophylliina</taxon>
        <taxon>Caryophylliidae</taxon>
        <taxon>Desmophyllum</taxon>
    </lineage>
</organism>
<dbReference type="AlphaFoldDB" id="A0A9W9ZRS2"/>
<proteinExistence type="predicted"/>
<feature type="region of interest" description="Disordered" evidence="1">
    <location>
        <begin position="44"/>
        <end position="69"/>
    </location>
</feature>